<comment type="caution">
    <text evidence="2">The sequence shown here is derived from an EMBL/GenBank/DDBJ whole genome shotgun (WGS) entry which is preliminary data.</text>
</comment>
<evidence type="ECO:0000313" key="3">
    <source>
        <dbReference type="Proteomes" id="UP000637643"/>
    </source>
</evidence>
<organism evidence="2 3">
    <name type="scientific">Paenibacillus albidus</name>
    <dbReference type="NCBI Taxonomy" id="2041023"/>
    <lineage>
        <taxon>Bacteria</taxon>
        <taxon>Bacillati</taxon>
        <taxon>Bacillota</taxon>
        <taxon>Bacilli</taxon>
        <taxon>Bacillales</taxon>
        <taxon>Paenibacillaceae</taxon>
        <taxon>Paenibacillus</taxon>
    </lineage>
</organism>
<name>A0A917CIE3_9BACL</name>
<keyword evidence="1" id="KW-1133">Transmembrane helix</keyword>
<reference evidence="2" key="1">
    <citation type="journal article" date="2014" name="Int. J. Syst. Evol. Microbiol.">
        <title>Complete genome sequence of Corynebacterium casei LMG S-19264T (=DSM 44701T), isolated from a smear-ripened cheese.</title>
        <authorList>
            <consortium name="US DOE Joint Genome Institute (JGI-PGF)"/>
            <person name="Walter F."/>
            <person name="Albersmeier A."/>
            <person name="Kalinowski J."/>
            <person name="Ruckert C."/>
        </authorList>
    </citation>
    <scope>NUCLEOTIDE SEQUENCE</scope>
    <source>
        <strain evidence="2">CGMCC 1.16134</strain>
    </source>
</reference>
<reference evidence="2" key="2">
    <citation type="submission" date="2020-09" db="EMBL/GenBank/DDBJ databases">
        <authorList>
            <person name="Sun Q."/>
            <person name="Zhou Y."/>
        </authorList>
    </citation>
    <scope>NUCLEOTIDE SEQUENCE</scope>
    <source>
        <strain evidence="2">CGMCC 1.16134</strain>
    </source>
</reference>
<gene>
    <name evidence="2" type="ORF">GCM10010912_36010</name>
</gene>
<dbReference type="RefSeq" id="WP_189027235.1">
    <property type="nucleotide sequence ID" value="NZ_BMKR01000014.1"/>
</dbReference>
<dbReference type="EMBL" id="BMKR01000014">
    <property type="protein sequence ID" value="GGF87518.1"/>
    <property type="molecule type" value="Genomic_DNA"/>
</dbReference>
<evidence type="ECO:0000256" key="1">
    <source>
        <dbReference type="SAM" id="Phobius"/>
    </source>
</evidence>
<dbReference type="Proteomes" id="UP000637643">
    <property type="component" value="Unassembled WGS sequence"/>
</dbReference>
<evidence type="ECO:0000313" key="2">
    <source>
        <dbReference type="EMBL" id="GGF87518.1"/>
    </source>
</evidence>
<dbReference type="AlphaFoldDB" id="A0A917CIE3"/>
<keyword evidence="3" id="KW-1185">Reference proteome</keyword>
<feature type="transmembrane region" description="Helical" evidence="1">
    <location>
        <begin position="6"/>
        <end position="22"/>
    </location>
</feature>
<keyword evidence="1" id="KW-0472">Membrane</keyword>
<proteinExistence type="predicted"/>
<keyword evidence="1" id="KW-0812">Transmembrane</keyword>
<protein>
    <submittedName>
        <fullName evidence="2">Uncharacterized protein</fullName>
    </submittedName>
</protein>
<accession>A0A917CIE3</accession>
<sequence>MVAQLIWIAAVYASAVASIHFLHHREQTRKMFAGKWLHYIFITRNHESVVEGYIRALAVHSFLTGRRLRVTFMDEGSDDATAGILSRLAHNGCSVELQACRLAVHTGEELKQQGYVVDLRMSGEYGQLPFLRTAGSRGYGSKRGGL</sequence>